<dbReference type="EMBL" id="QLLG01000224">
    <property type="protein sequence ID" value="RMX65917.1"/>
    <property type="molecule type" value="Genomic_DNA"/>
</dbReference>
<evidence type="ECO:0000313" key="2">
    <source>
        <dbReference type="Proteomes" id="UP000282087"/>
    </source>
</evidence>
<accession>A0A3M6VHQ9</accession>
<protein>
    <submittedName>
        <fullName evidence="1">Uncharacterized protein</fullName>
    </submittedName>
</protein>
<gene>
    <name evidence="1" type="ORF">DD238_004928</name>
</gene>
<reference evidence="1 2" key="1">
    <citation type="submission" date="2018-06" db="EMBL/GenBank/DDBJ databases">
        <title>Comparative genomics of downy mildews reveals potential adaptations to biotrophy.</title>
        <authorList>
            <person name="Fletcher K."/>
            <person name="Klosterman S.J."/>
            <person name="Derevnina L."/>
            <person name="Martin F."/>
            <person name="Koike S."/>
            <person name="Reyes Chin-Wo S."/>
            <person name="Mou B."/>
            <person name="Michelmore R."/>
        </authorList>
    </citation>
    <scope>NUCLEOTIDE SEQUENCE [LARGE SCALE GENOMIC DNA]</scope>
    <source>
        <strain evidence="1 2">R14</strain>
    </source>
</reference>
<sequence>MAHYLRLINEWEFVVCLLQQGRIGEDKTLDNRHAHAKPEGDDNMQIALGQADGRSYPFLIADVHYTNALEEYPTHDPSRTV</sequence>
<keyword evidence="2" id="KW-1185">Reference proteome</keyword>
<dbReference type="VEuPathDB" id="FungiDB:DD237_002921"/>
<name>A0A3M6VHQ9_9STRA</name>
<evidence type="ECO:0000313" key="1">
    <source>
        <dbReference type="EMBL" id="RMX65917.1"/>
    </source>
</evidence>
<dbReference type="Proteomes" id="UP000282087">
    <property type="component" value="Unassembled WGS sequence"/>
</dbReference>
<comment type="caution">
    <text evidence="1">The sequence shown here is derived from an EMBL/GenBank/DDBJ whole genome shotgun (WGS) entry which is preliminary data.</text>
</comment>
<dbReference type="AlphaFoldDB" id="A0A3M6VHQ9"/>
<proteinExistence type="predicted"/>
<organism evidence="1 2">
    <name type="scientific">Peronospora effusa</name>
    <dbReference type="NCBI Taxonomy" id="542832"/>
    <lineage>
        <taxon>Eukaryota</taxon>
        <taxon>Sar</taxon>
        <taxon>Stramenopiles</taxon>
        <taxon>Oomycota</taxon>
        <taxon>Peronosporomycetes</taxon>
        <taxon>Peronosporales</taxon>
        <taxon>Peronosporaceae</taxon>
        <taxon>Peronospora</taxon>
    </lineage>
</organism>